<reference evidence="1" key="1">
    <citation type="submission" date="2021-01" db="EMBL/GenBank/DDBJ databases">
        <authorList>
            <person name="Corre E."/>
            <person name="Pelletier E."/>
            <person name="Niang G."/>
            <person name="Scheremetjew M."/>
            <person name="Finn R."/>
            <person name="Kale V."/>
            <person name="Holt S."/>
            <person name="Cochrane G."/>
            <person name="Meng A."/>
            <person name="Brown T."/>
            <person name="Cohen L."/>
        </authorList>
    </citation>
    <scope>NUCLEOTIDE SEQUENCE</scope>
    <source>
        <strain evidence="1">RCC3387</strain>
    </source>
</reference>
<name>A0A7S2M4H5_9DINO</name>
<protein>
    <submittedName>
        <fullName evidence="1">Uncharacterized protein</fullName>
    </submittedName>
</protein>
<proteinExistence type="predicted"/>
<dbReference type="AlphaFoldDB" id="A0A7S2M4H5"/>
<organism evidence="1">
    <name type="scientific">Zooxanthella nutricula</name>
    <dbReference type="NCBI Taxonomy" id="1333877"/>
    <lineage>
        <taxon>Eukaryota</taxon>
        <taxon>Sar</taxon>
        <taxon>Alveolata</taxon>
        <taxon>Dinophyceae</taxon>
        <taxon>Peridiniales</taxon>
        <taxon>Peridiniales incertae sedis</taxon>
        <taxon>Zooxanthella</taxon>
    </lineage>
</organism>
<dbReference type="EMBL" id="HBGW01074056">
    <property type="protein sequence ID" value="CAD9624943.1"/>
    <property type="molecule type" value="Transcribed_RNA"/>
</dbReference>
<accession>A0A7S2M4H5</accession>
<evidence type="ECO:0000313" key="1">
    <source>
        <dbReference type="EMBL" id="CAD9624943.1"/>
    </source>
</evidence>
<gene>
    <name evidence="1" type="ORF">BRAN1462_LOCUS47174</name>
</gene>
<sequence>MPVKPPDSDLEGSWTVTLGEPTQDPWVGFMVFYPDGTRFMSCGDWSIRNWEFSIDGNHVVGTIAEHGVWSVVMDAKGEIGRGNVGSWPFLMARVSASLYRSPIEHATGQWDMWTAQDTDTSMALSITELAEADGCGKIWAAASMAYINMGLDQAIEVELEGAGHVLRTKGSTRIGKVEIQFTRDGTALCAKVGPTKYQGWRRREES</sequence>